<evidence type="ECO:0000256" key="1">
    <source>
        <dbReference type="ARBA" id="ARBA00022490"/>
    </source>
</evidence>
<name>U7D9H2_9BACT</name>
<protein>
    <submittedName>
        <fullName evidence="13">3-dehydroquinate synthase</fullName>
    </submittedName>
</protein>
<keyword evidence="3 10" id="KW-0479">Metal-binding</keyword>
<evidence type="ECO:0000256" key="12">
    <source>
        <dbReference type="PIRSR" id="PIRSR000112-3"/>
    </source>
</evidence>
<dbReference type="GO" id="GO:0016614">
    <property type="term" value="F:oxidoreductase activity, acting on CH-OH group of donors"/>
    <property type="evidence" value="ECO:0007669"/>
    <property type="project" value="InterPro"/>
</dbReference>
<dbReference type="RefSeq" id="WP_022636860.1">
    <property type="nucleotide sequence ID" value="NZ_ASJR01000010.1"/>
</dbReference>
<evidence type="ECO:0000256" key="10">
    <source>
        <dbReference type="PIRSR" id="PIRSR000112-1"/>
    </source>
</evidence>
<gene>
    <name evidence="13" type="ORF">CALK_1401</name>
</gene>
<dbReference type="eggNOG" id="COG0371">
    <property type="taxonomic scope" value="Bacteria"/>
</dbReference>
<sequence length="348" mass="38827">MEIQVPSLLRIKPRALQKLGKYLRQEGFRKISLFWGGGIQEFFQETMEISFASAEIRVLYEEVVETNDIDNAFASAKKLPPESEVVVALGGGTVIDYCKYVAFLNQVPLLSVPTLISNDAFASPTSSLVVDGRRKTVKSTVPYGVIIDTETIRRAPRKFLYGGIGDLFCKTTAIYDWKLAYKNTGEVVNDFAATVCQNAADTFTFYENKNMDDLEYVRIIASSLLMTGIAMIIAGNSRPASGSEHLVSHAYDRVCDEPSLHGLQVGVASYAVSYLQKDTHERIRQDIISSGFADFMKETPLNRECFLRALFLAPDIKQGFFTILSERGNIEKLHDFVCTDELMNTMLG</sequence>
<keyword evidence="9" id="KW-1208">Phospholipid metabolism</keyword>
<dbReference type="InterPro" id="IPR016205">
    <property type="entry name" value="Glycerol_DH"/>
</dbReference>
<evidence type="ECO:0000256" key="11">
    <source>
        <dbReference type="PIRSR" id="PIRSR000112-2"/>
    </source>
</evidence>
<dbReference type="InterPro" id="IPR032837">
    <property type="entry name" value="G1PDH"/>
</dbReference>
<reference evidence="13 14" key="1">
    <citation type="journal article" date="2013" name="Environ. Microbiol.">
        <title>Genome analysis of Chitinivibrio alkaliphilus gen. nov., sp. nov., a novel extremely haloalkaliphilic anaerobic chitinolytic bacterium from the candidate phylum Termite Group 3.</title>
        <authorList>
            <person name="Sorokin D.Y."/>
            <person name="Gumerov V.M."/>
            <person name="Rakitin A.L."/>
            <person name="Beletsky A.V."/>
            <person name="Damste J.S."/>
            <person name="Muyzer G."/>
            <person name="Mardanov A.V."/>
            <person name="Ravin N.V."/>
        </authorList>
    </citation>
    <scope>NUCLEOTIDE SEQUENCE [LARGE SCALE GENOMIC DNA]</scope>
    <source>
        <strain evidence="13 14">ACht1</strain>
    </source>
</reference>
<comment type="caution">
    <text evidence="13">The sequence shown here is derived from an EMBL/GenBank/DDBJ whole genome shotgun (WGS) entry which is preliminary data.</text>
</comment>
<evidence type="ECO:0000256" key="2">
    <source>
        <dbReference type="ARBA" id="ARBA00022516"/>
    </source>
</evidence>
<dbReference type="Proteomes" id="UP000017148">
    <property type="component" value="Unassembled WGS sequence"/>
</dbReference>
<keyword evidence="14" id="KW-1185">Reference proteome</keyword>
<feature type="binding site" evidence="10">
    <location>
        <position position="166"/>
    </location>
    <ligand>
        <name>glycerol</name>
        <dbReference type="ChEBI" id="CHEBI:17754"/>
    </ligand>
</feature>
<accession>U7D9H2</accession>
<evidence type="ECO:0000256" key="9">
    <source>
        <dbReference type="ARBA" id="ARBA00023264"/>
    </source>
</evidence>
<feature type="binding site" evidence="10">
    <location>
        <position position="245"/>
    </location>
    <ligand>
        <name>glycerol</name>
        <dbReference type="ChEBI" id="CHEBI:17754"/>
    </ligand>
</feature>
<dbReference type="CDD" id="cd08174">
    <property type="entry name" value="G1PDH-like"/>
    <property type="match status" value="1"/>
</dbReference>
<keyword evidence="10" id="KW-0862">Zinc</keyword>
<dbReference type="PIRSF" id="PIRSF000112">
    <property type="entry name" value="Glycerol_dehydrogenase"/>
    <property type="match status" value="1"/>
</dbReference>
<dbReference type="GO" id="GO:0008654">
    <property type="term" value="P:phospholipid biosynthetic process"/>
    <property type="evidence" value="ECO:0007669"/>
    <property type="project" value="UniProtKB-KW"/>
</dbReference>
<evidence type="ECO:0000256" key="6">
    <source>
        <dbReference type="ARBA" id="ARBA00023027"/>
    </source>
</evidence>
<dbReference type="PATRIC" id="fig|1313304.3.peg.1334"/>
<dbReference type="PANTHER" id="PTHR43616">
    <property type="entry name" value="GLYCEROL DEHYDROGENASE"/>
    <property type="match status" value="1"/>
</dbReference>
<evidence type="ECO:0000256" key="3">
    <source>
        <dbReference type="ARBA" id="ARBA00022723"/>
    </source>
</evidence>
<feature type="binding site" evidence="11">
    <location>
        <position position="119"/>
    </location>
    <ligand>
        <name>glycerol</name>
        <dbReference type="ChEBI" id="CHEBI:17754"/>
    </ligand>
</feature>
<feature type="binding site" evidence="12">
    <location>
        <position position="123"/>
    </location>
    <ligand>
        <name>NAD(+)</name>
        <dbReference type="ChEBI" id="CHEBI:57540"/>
    </ligand>
</feature>
<evidence type="ECO:0000313" key="13">
    <source>
        <dbReference type="EMBL" id="ERP31737.1"/>
    </source>
</evidence>
<dbReference type="AlphaFoldDB" id="U7D9H2"/>
<dbReference type="STRING" id="1313304.CALK_1401"/>
<dbReference type="Gene3D" id="1.20.1090.10">
    <property type="entry name" value="Dehydroquinate synthase-like - alpha domain"/>
    <property type="match status" value="1"/>
</dbReference>
<dbReference type="Gene3D" id="3.40.50.1970">
    <property type="match status" value="1"/>
</dbReference>
<dbReference type="SUPFAM" id="SSF56796">
    <property type="entry name" value="Dehydroquinate synthase-like"/>
    <property type="match status" value="1"/>
</dbReference>
<proteinExistence type="predicted"/>
<dbReference type="OrthoDB" id="9763580at2"/>
<evidence type="ECO:0000256" key="7">
    <source>
        <dbReference type="ARBA" id="ARBA00023098"/>
    </source>
</evidence>
<evidence type="ECO:0000256" key="8">
    <source>
        <dbReference type="ARBA" id="ARBA00023209"/>
    </source>
</evidence>
<feature type="binding site" evidence="10">
    <location>
        <position position="261"/>
    </location>
    <ligand>
        <name>glycerol</name>
        <dbReference type="ChEBI" id="CHEBI:17754"/>
    </ligand>
</feature>
<organism evidence="13 14">
    <name type="scientific">Chitinivibrio alkaliphilus ACht1</name>
    <dbReference type="NCBI Taxonomy" id="1313304"/>
    <lineage>
        <taxon>Bacteria</taxon>
        <taxon>Pseudomonadati</taxon>
        <taxon>Fibrobacterota</taxon>
        <taxon>Chitinivibrionia</taxon>
        <taxon>Chitinivibrionales</taxon>
        <taxon>Chitinivibrionaceae</taxon>
        <taxon>Chitinivibrio</taxon>
    </lineage>
</organism>
<comment type="cofactor">
    <cofactor evidence="10">
        <name>Zn(2+)</name>
        <dbReference type="ChEBI" id="CHEBI:29105"/>
    </cofactor>
    <text evidence="10">Binds 1 zinc ion per subunit.</text>
</comment>
<keyword evidence="6 12" id="KW-0520">NAD</keyword>
<feature type="binding site" evidence="12">
    <location>
        <begin position="114"/>
        <end position="117"/>
    </location>
    <ligand>
        <name>NAD(+)</name>
        <dbReference type="ChEBI" id="CHEBI:57540"/>
    </ligand>
</feature>
<dbReference type="Pfam" id="PF13685">
    <property type="entry name" value="Fe-ADH_2"/>
    <property type="match status" value="1"/>
</dbReference>
<keyword evidence="2" id="KW-0444">Lipid biosynthesis</keyword>
<keyword evidence="8" id="KW-0594">Phospholipid biosynthesis</keyword>
<dbReference type="EMBL" id="ASJR01000010">
    <property type="protein sequence ID" value="ERP31737.1"/>
    <property type="molecule type" value="Genomic_DNA"/>
</dbReference>
<keyword evidence="1" id="KW-0963">Cytoplasm</keyword>
<keyword evidence="5" id="KW-0560">Oxidoreductase</keyword>
<feature type="binding site" evidence="12">
    <location>
        <begin position="92"/>
        <end position="96"/>
    </location>
    <ligand>
        <name>NAD(+)</name>
        <dbReference type="ChEBI" id="CHEBI:57540"/>
    </ligand>
</feature>
<keyword evidence="4" id="KW-0521">NADP</keyword>
<evidence type="ECO:0000256" key="5">
    <source>
        <dbReference type="ARBA" id="ARBA00023002"/>
    </source>
</evidence>
<keyword evidence="7" id="KW-0443">Lipid metabolism</keyword>
<dbReference type="PANTHER" id="PTHR43616:SF5">
    <property type="entry name" value="GLYCEROL DEHYDROGENASE 1"/>
    <property type="match status" value="1"/>
</dbReference>
<evidence type="ECO:0000313" key="14">
    <source>
        <dbReference type="Proteomes" id="UP000017148"/>
    </source>
</evidence>
<evidence type="ECO:0000256" key="4">
    <source>
        <dbReference type="ARBA" id="ARBA00022857"/>
    </source>
</evidence>
<dbReference type="GO" id="GO:0046872">
    <property type="term" value="F:metal ion binding"/>
    <property type="evidence" value="ECO:0007669"/>
    <property type="project" value="UniProtKB-KW"/>
</dbReference>